<feature type="compositionally biased region" description="Low complexity" evidence="6">
    <location>
        <begin position="269"/>
        <end position="286"/>
    </location>
</feature>
<dbReference type="STRING" id="48709.A0A1D2N2C1"/>
<dbReference type="GO" id="GO:0061630">
    <property type="term" value="F:ubiquitin protein ligase activity"/>
    <property type="evidence" value="ECO:0007669"/>
    <property type="project" value="TreeGrafter"/>
</dbReference>
<feature type="compositionally biased region" description="Acidic residues" evidence="6">
    <location>
        <begin position="423"/>
        <end position="439"/>
    </location>
</feature>
<evidence type="ECO:0000256" key="5">
    <source>
        <dbReference type="SAM" id="Coils"/>
    </source>
</evidence>
<keyword evidence="9" id="KW-1185">Reference proteome</keyword>
<dbReference type="PANTHER" id="PTHR22763">
    <property type="entry name" value="RING ZINC FINGER PROTEIN"/>
    <property type="match status" value="1"/>
</dbReference>
<proteinExistence type="predicted"/>
<keyword evidence="5" id="KW-0175">Coiled coil</keyword>
<evidence type="ECO:0000256" key="6">
    <source>
        <dbReference type="SAM" id="MobiDB-lite"/>
    </source>
</evidence>
<keyword evidence="1" id="KW-0479">Metal-binding</keyword>
<evidence type="ECO:0000256" key="2">
    <source>
        <dbReference type="ARBA" id="ARBA00022771"/>
    </source>
</evidence>
<dbReference type="AlphaFoldDB" id="A0A1D2N2C1"/>
<keyword evidence="3" id="KW-0862">Zinc</keyword>
<dbReference type="EMBL" id="LJIJ01000282">
    <property type="protein sequence ID" value="ODM99422.1"/>
    <property type="molecule type" value="Genomic_DNA"/>
</dbReference>
<feature type="coiled-coil region" evidence="5">
    <location>
        <begin position="220"/>
        <end position="254"/>
    </location>
</feature>
<dbReference type="InterPro" id="IPR013083">
    <property type="entry name" value="Znf_RING/FYVE/PHD"/>
</dbReference>
<evidence type="ECO:0000259" key="7">
    <source>
        <dbReference type="PROSITE" id="PS50089"/>
    </source>
</evidence>
<dbReference type="Pfam" id="PF13639">
    <property type="entry name" value="zf-RING_2"/>
    <property type="match status" value="1"/>
</dbReference>
<feature type="region of interest" description="Disordered" evidence="6">
    <location>
        <begin position="133"/>
        <end position="197"/>
    </location>
</feature>
<feature type="domain" description="RING-type" evidence="7">
    <location>
        <begin position="3"/>
        <end position="64"/>
    </location>
</feature>
<dbReference type="InterPro" id="IPR050731">
    <property type="entry name" value="HRD1_E3_ubiq-ligases"/>
</dbReference>
<dbReference type="SUPFAM" id="SSF57850">
    <property type="entry name" value="RING/U-box"/>
    <property type="match status" value="1"/>
</dbReference>
<dbReference type="OrthoDB" id="6105938at2759"/>
<protein>
    <submittedName>
        <fullName evidence="8">E3 ubiquitin-protein ligase HRD1</fullName>
    </submittedName>
</protein>
<dbReference type="GO" id="GO:0043161">
    <property type="term" value="P:proteasome-mediated ubiquitin-dependent protein catabolic process"/>
    <property type="evidence" value="ECO:0007669"/>
    <property type="project" value="TreeGrafter"/>
</dbReference>
<comment type="caution">
    <text evidence="8">The sequence shown here is derived from an EMBL/GenBank/DDBJ whole genome shotgun (WGS) entry which is preliminary data.</text>
</comment>
<feature type="region of interest" description="Disordered" evidence="6">
    <location>
        <begin position="414"/>
        <end position="447"/>
    </location>
</feature>
<feature type="region of interest" description="Disordered" evidence="6">
    <location>
        <begin position="258"/>
        <end position="289"/>
    </location>
</feature>
<gene>
    <name evidence="8" type="ORF">Ocin01_07243</name>
</gene>
<evidence type="ECO:0000313" key="8">
    <source>
        <dbReference type="EMBL" id="ODM99422.1"/>
    </source>
</evidence>
<feature type="coiled-coil region" evidence="5">
    <location>
        <begin position="86"/>
        <end position="120"/>
    </location>
</feature>
<dbReference type="PROSITE" id="PS50089">
    <property type="entry name" value="ZF_RING_2"/>
    <property type="match status" value="1"/>
</dbReference>
<evidence type="ECO:0000256" key="1">
    <source>
        <dbReference type="ARBA" id="ARBA00022723"/>
    </source>
</evidence>
<dbReference type="Gene3D" id="3.30.40.10">
    <property type="entry name" value="Zinc/RING finger domain, C3HC4 (zinc finger)"/>
    <property type="match status" value="1"/>
</dbReference>
<evidence type="ECO:0000313" key="9">
    <source>
        <dbReference type="Proteomes" id="UP000094527"/>
    </source>
</evidence>
<reference evidence="8 9" key="1">
    <citation type="journal article" date="2016" name="Genome Biol. Evol.">
        <title>Gene Family Evolution Reflects Adaptation to Soil Environmental Stressors in the Genome of the Collembolan Orchesella cincta.</title>
        <authorList>
            <person name="Faddeeva-Vakhrusheva A."/>
            <person name="Derks M.F."/>
            <person name="Anvar S.Y."/>
            <person name="Agamennone V."/>
            <person name="Suring W."/>
            <person name="Smit S."/>
            <person name="van Straalen N.M."/>
            <person name="Roelofs D."/>
        </authorList>
    </citation>
    <scope>NUCLEOTIDE SEQUENCE [LARGE SCALE GENOMIC DNA]</scope>
    <source>
        <tissue evidence="8">Mixed pool</tissue>
    </source>
</reference>
<dbReference type="Proteomes" id="UP000094527">
    <property type="component" value="Unassembled WGS sequence"/>
</dbReference>
<evidence type="ECO:0000256" key="4">
    <source>
        <dbReference type="PROSITE-ProRule" id="PRU00175"/>
    </source>
</evidence>
<dbReference type="GO" id="GO:0012505">
    <property type="term" value="C:endomembrane system"/>
    <property type="evidence" value="ECO:0007669"/>
    <property type="project" value="TreeGrafter"/>
</dbReference>
<feature type="compositionally biased region" description="Polar residues" evidence="6">
    <location>
        <begin position="166"/>
        <end position="192"/>
    </location>
</feature>
<name>A0A1D2N2C1_ORCCI</name>
<organism evidence="8 9">
    <name type="scientific">Orchesella cincta</name>
    <name type="common">Springtail</name>
    <name type="synonym">Podura cincta</name>
    <dbReference type="NCBI Taxonomy" id="48709"/>
    <lineage>
        <taxon>Eukaryota</taxon>
        <taxon>Metazoa</taxon>
        <taxon>Ecdysozoa</taxon>
        <taxon>Arthropoda</taxon>
        <taxon>Hexapoda</taxon>
        <taxon>Collembola</taxon>
        <taxon>Entomobryomorpha</taxon>
        <taxon>Entomobryoidea</taxon>
        <taxon>Orchesellidae</taxon>
        <taxon>Orchesellinae</taxon>
        <taxon>Orchesella</taxon>
    </lineage>
</organism>
<evidence type="ECO:0000256" key="3">
    <source>
        <dbReference type="ARBA" id="ARBA00022833"/>
    </source>
</evidence>
<feature type="compositionally biased region" description="Low complexity" evidence="6">
    <location>
        <begin position="133"/>
        <end position="165"/>
    </location>
</feature>
<feature type="compositionally biased region" description="Polar residues" evidence="6">
    <location>
        <begin position="258"/>
        <end position="268"/>
    </location>
</feature>
<dbReference type="SMART" id="SM00184">
    <property type="entry name" value="RING"/>
    <property type="match status" value="1"/>
</dbReference>
<accession>A0A1D2N2C1</accession>
<sequence>MNCLICWNKLSESPDVKPTNSGDAKRIKLGPSHNESVSTPCGHAFHRTCIEEWLQNNGTCPACRKEIRTTSLRPLALSGDGDNAEHSCSNEECEEADERLAILRNNYQELEDRYNLERERADFNEAMFRSMEGQSNNVTGGNSTNSNETAQSASENISGSEIENSTTAASLEQSSDNTGDATVNLVNPTSDVDITRESYVERNNNEKKELEGCSCNEPGCQEIHRRHAILKNQYDELRQKLQQETERVDLYDGLIQSISESSNNGTDRGSQSAGQGGATSQQNQNASNFWDFGTDFPFGDNDYYDPSAFWNGSASNVVIQSDRSGNSVSIGEGGSIITSGSSNIITMGNPGGNGSGIIIDNNSTGNSNVWVNGRLISGSNGNSGSNIVMNTSGGNSSVWVNGTLISGSNDSSGNNWNFFSNNNDDDESTDADSDDDDSSNENWSFRW</sequence>
<dbReference type="GO" id="GO:0008270">
    <property type="term" value="F:zinc ion binding"/>
    <property type="evidence" value="ECO:0007669"/>
    <property type="project" value="UniProtKB-KW"/>
</dbReference>
<dbReference type="InterPro" id="IPR001841">
    <property type="entry name" value="Znf_RING"/>
</dbReference>
<keyword evidence="2 4" id="KW-0863">Zinc-finger</keyword>